<dbReference type="CDD" id="cd03257">
    <property type="entry name" value="ABC_NikE_OppD_transporters"/>
    <property type="match status" value="1"/>
</dbReference>
<dbReference type="Pfam" id="PF00005">
    <property type="entry name" value="ABC_tran"/>
    <property type="match status" value="1"/>
</dbReference>
<dbReference type="PROSITE" id="PS50893">
    <property type="entry name" value="ABC_TRANSPORTER_2"/>
    <property type="match status" value="1"/>
</dbReference>
<evidence type="ECO:0000256" key="3">
    <source>
        <dbReference type="ARBA" id="ARBA00022741"/>
    </source>
</evidence>
<sequence length="360" mass="38390">MNAMLEVAGLRKQFLLDGGSSWWGHRRPPVTVTAVDEVSFSVDSGTVLTVVGESGCGKTTVARMLVGLEQPSSGVIRVDGITLSGRRTTAQTGLIQMVSQNPWSALNRRRSIGHALEQPLLVHRPGATKAERARRIGEMLDRIGLAHSYLGKWPRQVSGGELARVVLARALLAEPKVIVLDEPTASLDASVKATVVSLLLDLRTELGLALVLITHEIPVARWMADQAAVMYLGRFVETGPAREVLHRPTHPYTRLLLDSVPHAAAGEPGGGPGRRIPEPGGEVPSAVAVPSGCAYHPRCPHRADTCTASIPPLIVHNGHPVACHRTAHLDLTPRRDRVAQHSEPDSGTAVAGAGQDPRGD</sequence>
<keyword evidence="8" id="KW-1185">Reference proteome</keyword>
<dbReference type="InterPro" id="IPR017871">
    <property type="entry name" value="ABC_transporter-like_CS"/>
</dbReference>
<evidence type="ECO:0000256" key="4">
    <source>
        <dbReference type="ARBA" id="ARBA00022840"/>
    </source>
</evidence>
<name>A0ABY5ZAI3_9ACTN</name>
<evidence type="ECO:0000313" key="8">
    <source>
        <dbReference type="Proteomes" id="UP001058271"/>
    </source>
</evidence>
<feature type="domain" description="ABC transporter" evidence="6">
    <location>
        <begin position="5"/>
        <end position="257"/>
    </location>
</feature>
<accession>A0ABY5ZAI3</accession>
<protein>
    <submittedName>
        <fullName evidence="7">ABC transporter ATP-binding protein</fullName>
    </submittedName>
</protein>
<proteinExistence type="inferred from homology"/>
<dbReference type="PROSITE" id="PS00211">
    <property type="entry name" value="ABC_TRANSPORTER_1"/>
    <property type="match status" value="1"/>
</dbReference>
<evidence type="ECO:0000256" key="1">
    <source>
        <dbReference type="ARBA" id="ARBA00005417"/>
    </source>
</evidence>
<evidence type="ECO:0000313" key="7">
    <source>
        <dbReference type="EMBL" id="UWZ39095.1"/>
    </source>
</evidence>
<keyword evidence="3" id="KW-0547">Nucleotide-binding</keyword>
<evidence type="ECO:0000259" key="6">
    <source>
        <dbReference type="PROSITE" id="PS50893"/>
    </source>
</evidence>
<reference evidence="7" key="1">
    <citation type="submission" date="2021-04" db="EMBL/GenBank/DDBJ databases">
        <title>Biosynthetic gene clusters of Dactylosporangioum roseum.</title>
        <authorList>
            <person name="Hartkoorn R.C."/>
            <person name="Beaudoing E."/>
            <person name="Hot D."/>
            <person name="Moureu S."/>
        </authorList>
    </citation>
    <scope>NUCLEOTIDE SEQUENCE</scope>
    <source>
        <strain evidence="7">NRRL B-16295</strain>
    </source>
</reference>
<dbReference type="Gene3D" id="3.40.50.300">
    <property type="entry name" value="P-loop containing nucleotide triphosphate hydrolases"/>
    <property type="match status" value="1"/>
</dbReference>
<evidence type="ECO:0000256" key="5">
    <source>
        <dbReference type="SAM" id="MobiDB-lite"/>
    </source>
</evidence>
<dbReference type="InterPro" id="IPR003439">
    <property type="entry name" value="ABC_transporter-like_ATP-bd"/>
</dbReference>
<organism evidence="7 8">
    <name type="scientific">Dactylosporangium roseum</name>
    <dbReference type="NCBI Taxonomy" id="47989"/>
    <lineage>
        <taxon>Bacteria</taxon>
        <taxon>Bacillati</taxon>
        <taxon>Actinomycetota</taxon>
        <taxon>Actinomycetes</taxon>
        <taxon>Micromonosporales</taxon>
        <taxon>Micromonosporaceae</taxon>
        <taxon>Dactylosporangium</taxon>
    </lineage>
</organism>
<dbReference type="EMBL" id="CP073721">
    <property type="protein sequence ID" value="UWZ39095.1"/>
    <property type="molecule type" value="Genomic_DNA"/>
</dbReference>
<dbReference type="NCBIfam" id="TIGR01727">
    <property type="entry name" value="oligo_HPY"/>
    <property type="match status" value="1"/>
</dbReference>
<comment type="similarity">
    <text evidence="1">Belongs to the ABC transporter superfamily.</text>
</comment>
<dbReference type="InterPro" id="IPR027417">
    <property type="entry name" value="P-loop_NTPase"/>
</dbReference>
<feature type="region of interest" description="Disordered" evidence="5">
    <location>
        <begin position="262"/>
        <end position="282"/>
    </location>
</feature>
<dbReference type="PANTHER" id="PTHR43776:SF7">
    <property type="entry name" value="D,D-DIPEPTIDE TRANSPORT ATP-BINDING PROTEIN DDPF-RELATED"/>
    <property type="match status" value="1"/>
</dbReference>
<dbReference type="RefSeq" id="WP_260728495.1">
    <property type="nucleotide sequence ID" value="NZ_BAAABS010000008.1"/>
</dbReference>
<dbReference type="InterPro" id="IPR013563">
    <property type="entry name" value="Oligopep_ABC_C"/>
</dbReference>
<gene>
    <name evidence="7" type="ORF">Drose_13235</name>
</gene>
<dbReference type="PANTHER" id="PTHR43776">
    <property type="entry name" value="TRANSPORT ATP-BINDING PROTEIN"/>
    <property type="match status" value="1"/>
</dbReference>
<keyword evidence="4 7" id="KW-0067">ATP-binding</keyword>
<dbReference type="GO" id="GO:0005524">
    <property type="term" value="F:ATP binding"/>
    <property type="evidence" value="ECO:0007669"/>
    <property type="project" value="UniProtKB-KW"/>
</dbReference>
<feature type="region of interest" description="Disordered" evidence="5">
    <location>
        <begin position="336"/>
        <end position="360"/>
    </location>
</feature>
<dbReference type="SMART" id="SM00382">
    <property type="entry name" value="AAA"/>
    <property type="match status" value="1"/>
</dbReference>
<dbReference type="InterPro" id="IPR050319">
    <property type="entry name" value="ABC_transp_ATP-bind"/>
</dbReference>
<dbReference type="Pfam" id="PF08352">
    <property type="entry name" value="oligo_HPY"/>
    <property type="match status" value="1"/>
</dbReference>
<evidence type="ECO:0000256" key="2">
    <source>
        <dbReference type="ARBA" id="ARBA00022448"/>
    </source>
</evidence>
<dbReference type="SUPFAM" id="SSF52540">
    <property type="entry name" value="P-loop containing nucleoside triphosphate hydrolases"/>
    <property type="match status" value="1"/>
</dbReference>
<dbReference type="Proteomes" id="UP001058271">
    <property type="component" value="Chromosome"/>
</dbReference>
<keyword evidence="2" id="KW-0813">Transport</keyword>
<dbReference type="InterPro" id="IPR003593">
    <property type="entry name" value="AAA+_ATPase"/>
</dbReference>